<name>A0DVN9_PARTE</name>
<dbReference type="InParanoid" id="A0DVN9"/>
<dbReference type="RefSeq" id="XP_001454503.1">
    <property type="nucleotide sequence ID" value="XM_001454466.1"/>
</dbReference>
<gene>
    <name evidence="1" type="ORF">GSPATT00020759001</name>
</gene>
<sequence length="72" mass="8237">MKQRPRQIDASKPVLTVSSLDAFNNAEGQEADIKNTEQIITPDQLLKEKQITYICLITKRGVQENRIHLSQM</sequence>
<proteinExistence type="predicted"/>
<dbReference type="GeneID" id="5040288"/>
<protein>
    <submittedName>
        <fullName evidence="1">Uncharacterized protein</fullName>
    </submittedName>
</protein>
<evidence type="ECO:0000313" key="1">
    <source>
        <dbReference type="EMBL" id="CAK87106.1"/>
    </source>
</evidence>
<keyword evidence="2" id="KW-1185">Reference proteome</keyword>
<dbReference type="OrthoDB" id="317175at2759"/>
<dbReference type="HOGENOM" id="CLU_2781353_0_0_1"/>
<reference evidence="1 2" key="1">
    <citation type="journal article" date="2006" name="Nature">
        <title>Global trends of whole-genome duplications revealed by the ciliate Paramecium tetraurelia.</title>
        <authorList>
            <consortium name="Genoscope"/>
            <person name="Aury J.-M."/>
            <person name="Jaillon O."/>
            <person name="Duret L."/>
            <person name="Noel B."/>
            <person name="Jubin C."/>
            <person name="Porcel B.M."/>
            <person name="Segurens B."/>
            <person name="Daubin V."/>
            <person name="Anthouard V."/>
            <person name="Aiach N."/>
            <person name="Arnaiz O."/>
            <person name="Billaut A."/>
            <person name="Beisson J."/>
            <person name="Blanc I."/>
            <person name="Bouhouche K."/>
            <person name="Camara F."/>
            <person name="Duharcourt S."/>
            <person name="Guigo R."/>
            <person name="Gogendeau D."/>
            <person name="Katinka M."/>
            <person name="Keller A.-M."/>
            <person name="Kissmehl R."/>
            <person name="Klotz C."/>
            <person name="Koll F."/>
            <person name="Le Moue A."/>
            <person name="Lepere C."/>
            <person name="Malinsky S."/>
            <person name="Nowacki M."/>
            <person name="Nowak J.K."/>
            <person name="Plattner H."/>
            <person name="Poulain J."/>
            <person name="Ruiz F."/>
            <person name="Serrano V."/>
            <person name="Zagulski M."/>
            <person name="Dessen P."/>
            <person name="Betermier M."/>
            <person name="Weissenbach J."/>
            <person name="Scarpelli C."/>
            <person name="Schachter V."/>
            <person name="Sperling L."/>
            <person name="Meyer E."/>
            <person name="Cohen J."/>
            <person name="Wincker P."/>
        </authorList>
    </citation>
    <scope>NUCLEOTIDE SEQUENCE [LARGE SCALE GENOMIC DNA]</scope>
    <source>
        <strain evidence="1 2">Stock d4-2</strain>
    </source>
</reference>
<dbReference type="AlphaFoldDB" id="A0DVN9"/>
<dbReference type="Proteomes" id="UP000000600">
    <property type="component" value="Unassembled WGS sequence"/>
</dbReference>
<evidence type="ECO:0000313" key="2">
    <source>
        <dbReference type="Proteomes" id="UP000000600"/>
    </source>
</evidence>
<dbReference type="KEGG" id="ptm:GSPATT00020759001"/>
<dbReference type="EMBL" id="CT868607">
    <property type="protein sequence ID" value="CAK87106.1"/>
    <property type="molecule type" value="Genomic_DNA"/>
</dbReference>
<organism evidence="1 2">
    <name type="scientific">Paramecium tetraurelia</name>
    <dbReference type="NCBI Taxonomy" id="5888"/>
    <lineage>
        <taxon>Eukaryota</taxon>
        <taxon>Sar</taxon>
        <taxon>Alveolata</taxon>
        <taxon>Ciliophora</taxon>
        <taxon>Intramacronucleata</taxon>
        <taxon>Oligohymenophorea</taxon>
        <taxon>Peniculida</taxon>
        <taxon>Parameciidae</taxon>
        <taxon>Paramecium</taxon>
    </lineage>
</organism>
<accession>A0DVN9</accession>